<evidence type="ECO:0000256" key="2">
    <source>
        <dbReference type="ARBA" id="ARBA00022540"/>
    </source>
</evidence>
<comment type="caution">
    <text evidence="6">The sequence shown here is derived from an EMBL/GenBank/DDBJ whole genome shotgun (WGS) entry which is preliminary data.</text>
</comment>
<name>A0A8H3J8F9_9LECA</name>
<keyword evidence="4" id="KW-0175">Coiled coil</keyword>
<dbReference type="GO" id="GO:0005739">
    <property type="term" value="C:mitochondrion"/>
    <property type="evidence" value="ECO:0007669"/>
    <property type="project" value="TreeGrafter"/>
</dbReference>
<dbReference type="OrthoDB" id="21573at2759"/>
<dbReference type="EMBL" id="CAJPDR010000774">
    <property type="protein sequence ID" value="CAF9942579.1"/>
    <property type="molecule type" value="Genomic_DNA"/>
</dbReference>
<keyword evidence="7" id="KW-1185">Reference proteome</keyword>
<comment type="similarity">
    <text evidence="1">Belongs to the IF-3 family.</text>
</comment>
<organism evidence="6 7">
    <name type="scientific">Alectoria fallacina</name>
    <dbReference type="NCBI Taxonomy" id="1903189"/>
    <lineage>
        <taxon>Eukaryota</taxon>
        <taxon>Fungi</taxon>
        <taxon>Dikarya</taxon>
        <taxon>Ascomycota</taxon>
        <taxon>Pezizomycotina</taxon>
        <taxon>Lecanoromycetes</taxon>
        <taxon>OSLEUM clade</taxon>
        <taxon>Lecanoromycetidae</taxon>
        <taxon>Lecanorales</taxon>
        <taxon>Lecanorineae</taxon>
        <taxon>Parmeliaceae</taxon>
        <taxon>Alectoria</taxon>
    </lineage>
</organism>
<dbReference type="SUPFAM" id="SSF55200">
    <property type="entry name" value="Translation initiation factor IF3, C-terminal domain"/>
    <property type="match status" value="1"/>
</dbReference>
<feature type="region of interest" description="Disordered" evidence="5">
    <location>
        <begin position="29"/>
        <end position="63"/>
    </location>
</feature>
<evidence type="ECO:0000256" key="4">
    <source>
        <dbReference type="SAM" id="Coils"/>
    </source>
</evidence>
<dbReference type="PANTHER" id="PTHR10938">
    <property type="entry name" value="TRANSLATION INITIATION FACTOR IF-3"/>
    <property type="match status" value="1"/>
</dbReference>
<keyword evidence="3" id="KW-0648">Protein biosynthesis</keyword>
<feature type="coiled-coil region" evidence="4">
    <location>
        <begin position="222"/>
        <end position="252"/>
    </location>
</feature>
<evidence type="ECO:0000313" key="6">
    <source>
        <dbReference type="EMBL" id="CAF9942579.1"/>
    </source>
</evidence>
<keyword evidence="2" id="KW-0396">Initiation factor</keyword>
<protein>
    <recommendedName>
        <fullName evidence="8">Translation initiation factor 3 N-terminal domain-containing protein</fullName>
    </recommendedName>
</protein>
<evidence type="ECO:0000256" key="1">
    <source>
        <dbReference type="ARBA" id="ARBA00005439"/>
    </source>
</evidence>
<dbReference type="AlphaFoldDB" id="A0A8H3J8F9"/>
<proteinExistence type="inferred from homology"/>
<dbReference type="GO" id="GO:0043022">
    <property type="term" value="F:ribosome binding"/>
    <property type="evidence" value="ECO:0007669"/>
    <property type="project" value="TreeGrafter"/>
</dbReference>
<evidence type="ECO:0000256" key="5">
    <source>
        <dbReference type="SAM" id="MobiDB-lite"/>
    </source>
</evidence>
<dbReference type="InterPro" id="IPR001288">
    <property type="entry name" value="Translation_initiation_fac_3"/>
</dbReference>
<dbReference type="GO" id="GO:0070124">
    <property type="term" value="P:mitochondrial translational initiation"/>
    <property type="evidence" value="ECO:0007669"/>
    <property type="project" value="TreeGrafter"/>
</dbReference>
<reference evidence="6" key="1">
    <citation type="submission" date="2021-03" db="EMBL/GenBank/DDBJ databases">
        <authorList>
            <person name="Tagirdzhanova G."/>
        </authorList>
    </citation>
    <scope>NUCLEOTIDE SEQUENCE</scope>
</reference>
<feature type="region of interest" description="Disordered" evidence="5">
    <location>
        <begin position="128"/>
        <end position="148"/>
    </location>
</feature>
<dbReference type="Proteomes" id="UP000664203">
    <property type="component" value="Unassembled WGS sequence"/>
</dbReference>
<dbReference type="Gene3D" id="3.30.110.10">
    <property type="entry name" value="Translation initiation factor 3 (IF-3), C-terminal domain"/>
    <property type="match status" value="1"/>
</dbReference>
<feature type="compositionally biased region" description="Polar residues" evidence="5">
    <location>
        <begin position="39"/>
        <end position="52"/>
    </location>
</feature>
<dbReference type="GO" id="GO:0032790">
    <property type="term" value="P:ribosome disassembly"/>
    <property type="evidence" value="ECO:0007669"/>
    <property type="project" value="TreeGrafter"/>
</dbReference>
<dbReference type="InterPro" id="IPR036788">
    <property type="entry name" value="T_IF-3_C_sf"/>
</dbReference>
<evidence type="ECO:0008006" key="8">
    <source>
        <dbReference type="Google" id="ProtNLM"/>
    </source>
</evidence>
<gene>
    <name evidence="6" type="ORF">ALECFALPRED_009825</name>
</gene>
<evidence type="ECO:0000313" key="7">
    <source>
        <dbReference type="Proteomes" id="UP000664203"/>
    </source>
</evidence>
<sequence>MRLSIHRTTTSEALRRVFLPLNDVPRTYTTNPTLKRANTRPQCLSCPSSPLQRQHRRNASTGGHVVQLQRYAKLKPKGRTFGTKGGPKSRPMDEEIKSFKVYIVRTGGDRLPELRLLSEVLEARERDEKGRPTQFIQQVSPPSEERPYPICKLYDKKAAREAEEAKQKAAKTNKLKSQSKQLELSWIVSDNDLGHRMARLKEFLEKGWRVEILFGSKRKGWKNKREATLEEANKVLEKIRKAVGEVEGAQEKQMQGEVGKEAVLSFEGKVKK</sequence>
<accession>A0A8H3J8F9</accession>
<dbReference type="PANTHER" id="PTHR10938:SF0">
    <property type="entry name" value="TRANSLATION INITIATION FACTOR IF-3, MITOCHONDRIAL"/>
    <property type="match status" value="1"/>
</dbReference>
<evidence type="ECO:0000256" key="3">
    <source>
        <dbReference type="ARBA" id="ARBA00022917"/>
    </source>
</evidence>
<dbReference type="GO" id="GO:0003743">
    <property type="term" value="F:translation initiation factor activity"/>
    <property type="evidence" value="ECO:0007669"/>
    <property type="project" value="UniProtKB-KW"/>
</dbReference>